<evidence type="ECO:0000313" key="2">
    <source>
        <dbReference type="EMBL" id="MBE9399678.1"/>
    </source>
</evidence>
<organism evidence="2 3">
    <name type="scientific">Pontibacterium sinense</name>
    <dbReference type="NCBI Taxonomy" id="2781979"/>
    <lineage>
        <taxon>Bacteria</taxon>
        <taxon>Pseudomonadati</taxon>
        <taxon>Pseudomonadota</taxon>
        <taxon>Gammaproteobacteria</taxon>
        <taxon>Oceanospirillales</taxon>
        <taxon>Oceanospirillaceae</taxon>
        <taxon>Pontibacterium</taxon>
    </lineage>
</organism>
<proteinExistence type="predicted"/>
<dbReference type="Proteomes" id="UP000640333">
    <property type="component" value="Unassembled WGS sequence"/>
</dbReference>
<sequence>MSKENPAIAPWYKQPWLWFILAPLIAVFIYGFAFLYISIVTHDGIVKDDYYKQARGYHVDDTRQQYTRELGLEGDLIFDLLTGDVVVQLKGELSPLPEFLSLGIIHPTHKNYDQTLTLRHQPGTPNYIGSLQGKILGKRYMTLTPADETWRLRAEIAVGAEQAKNPDAPVKATLTASE</sequence>
<accession>A0A8J7K084</accession>
<name>A0A8J7K084_9GAMM</name>
<protein>
    <submittedName>
        <fullName evidence="2">FixH family protein</fullName>
    </submittedName>
</protein>
<feature type="transmembrane region" description="Helical" evidence="1">
    <location>
        <begin position="16"/>
        <end position="37"/>
    </location>
</feature>
<reference evidence="2" key="1">
    <citation type="submission" date="2020-10" db="EMBL/GenBank/DDBJ databases">
        <title>Bacterium isolated from coastal waters sediment.</title>
        <authorList>
            <person name="Chen R.-J."/>
            <person name="Lu D.-C."/>
            <person name="Zhu K.-L."/>
            <person name="Du Z.-J."/>
        </authorList>
    </citation>
    <scope>NUCLEOTIDE SEQUENCE</scope>
    <source>
        <strain evidence="2">N1Y112</strain>
    </source>
</reference>
<keyword evidence="3" id="KW-1185">Reference proteome</keyword>
<comment type="caution">
    <text evidence="2">The sequence shown here is derived from an EMBL/GenBank/DDBJ whole genome shotgun (WGS) entry which is preliminary data.</text>
</comment>
<keyword evidence="1" id="KW-0472">Membrane</keyword>
<keyword evidence="1" id="KW-1133">Transmembrane helix</keyword>
<dbReference type="InterPro" id="IPR008620">
    <property type="entry name" value="FixH"/>
</dbReference>
<keyword evidence="1" id="KW-0812">Transmembrane</keyword>
<dbReference type="Pfam" id="PF05751">
    <property type="entry name" value="FixH"/>
    <property type="match status" value="1"/>
</dbReference>
<dbReference type="AlphaFoldDB" id="A0A8J7K084"/>
<gene>
    <name evidence="2" type="ORF">IOQ59_20635</name>
</gene>
<evidence type="ECO:0000256" key="1">
    <source>
        <dbReference type="SAM" id="Phobius"/>
    </source>
</evidence>
<evidence type="ECO:0000313" key="3">
    <source>
        <dbReference type="Proteomes" id="UP000640333"/>
    </source>
</evidence>
<dbReference type="EMBL" id="JADEYS010000033">
    <property type="protein sequence ID" value="MBE9399678.1"/>
    <property type="molecule type" value="Genomic_DNA"/>
</dbReference>
<dbReference type="RefSeq" id="WP_193955371.1">
    <property type="nucleotide sequence ID" value="NZ_JADEYS010000033.1"/>
</dbReference>